<sequence length="246" mass="28148">MEVLEAVLDEVALEGLDGITVPALWLRLQDRVPPFPLVLDAATKQFIWRSLVCHPELHFYVLPTERRPLVISNRYEEEEFDLGTIRAVEGLPEDPYPFHPVTDQKGGNQGSCQYFHERILVTELLQTQSVTCDAAIDRWGEKLVIAGSQTLRYRTLIGWEADPSLELPDSSYCILEKVGRSRWQGEIQKDLQGIFKYVTLFPPMLLTVESPKTPILCVTVDMSAMGFLVYVLHNHFMQSIHFVQNY</sequence>
<name>A0ABN9LZQ1_9NEOB</name>
<comment type="caution">
    <text evidence="8">The sequence shown here is derived from an EMBL/GenBank/DDBJ whole genome shotgun (WGS) entry which is preliminary data.</text>
</comment>
<dbReference type="Pfam" id="PF23704">
    <property type="entry name" value="WHD_GTF3C1_N"/>
    <property type="match status" value="1"/>
</dbReference>
<dbReference type="InterPro" id="IPR044210">
    <property type="entry name" value="Tfc3-like"/>
</dbReference>
<proteinExistence type="predicted"/>
<evidence type="ECO:0000259" key="7">
    <source>
        <dbReference type="Pfam" id="PF23704"/>
    </source>
</evidence>
<evidence type="ECO:0000256" key="2">
    <source>
        <dbReference type="ARBA" id="ARBA00022553"/>
    </source>
</evidence>
<comment type="subcellular location">
    <subcellularLocation>
        <location evidence="1">Nucleus</location>
    </subcellularLocation>
</comment>
<dbReference type="InterPro" id="IPR056428">
    <property type="entry name" value="WH_GTF3C1"/>
</dbReference>
<dbReference type="Pfam" id="PF04182">
    <property type="entry name" value="B-block_TFIIIC"/>
    <property type="match status" value="1"/>
</dbReference>
<dbReference type="PANTHER" id="PTHR15180">
    <property type="entry name" value="GENERAL TRANSCRIPTION FACTOR 3C POLYPEPTIDE 1"/>
    <property type="match status" value="1"/>
</dbReference>
<organism evidence="8 9">
    <name type="scientific">Ranitomeya imitator</name>
    <name type="common">mimic poison frog</name>
    <dbReference type="NCBI Taxonomy" id="111125"/>
    <lineage>
        <taxon>Eukaryota</taxon>
        <taxon>Metazoa</taxon>
        <taxon>Chordata</taxon>
        <taxon>Craniata</taxon>
        <taxon>Vertebrata</taxon>
        <taxon>Euteleostomi</taxon>
        <taxon>Amphibia</taxon>
        <taxon>Batrachia</taxon>
        <taxon>Anura</taxon>
        <taxon>Neobatrachia</taxon>
        <taxon>Hyloidea</taxon>
        <taxon>Dendrobatidae</taxon>
        <taxon>Dendrobatinae</taxon>
        <taxon>Ranitomeya</taxon>
    </lineage>
</organism>
<evidence type="ECO:0000313" key="9">
    <source>
        <dbReference type="Proteomes" id="UP001176940"/>
    </source>
</evidence>
<feature type="domain" description="B-block binding subunit of TFIIIC" evidence="6">
    <location>
        <begin position="169"/>
        <end position="196"/>
    </location>
</feature>
<keyword evidence="4" id="KW-0804">Transcription</keyword>
<feature type="domain" description="General transcription factor 3C polypeptide 1 winged-helix" evidence="7">
    <location>
        <begin position="3"/>
        <end position="61"/>
    </location>
</feature>
<keyword evidence="3" id="KW-0238">DNA-binding</keyword>
<dbReference type="EMBL" id="CAUEEQ010038511">
    <property type="protein sequence ID" value="CAJ0954413.1"/>
    <property type="molecule type" value="Genomic_DNA"/>
</dbReference>
<evidence type="ECO:0000256" key="1">
    <source>
        <dbReference type="ARBA" id="ARBA00004123"/>
    </source>
</evidence>
<accession>A0ABN9LZQ1</accession>
<evidence type="ECO:0000256" key="4">
    <source>
        <dbReference type="ARBA" id="ARBA00023163"/>
    </source>
</evidence>
<evidence type="ECO:0000256" key="5">
    <source>
        <dbReference type="ARBA" id="ARBA00023242"/>
    </source>
</evidence>
<reference evidence="8" key="1">
    <citation type="submission" date="2023-07" db="EMBL/GenBank/DDBJ databases">
        <authorList>
            <person name="Stuckert A."/>
        </authorList>
    </citation>
    <scope>NUCLEOTIDE SEQUENCE</scope>
</reference>
<keyword evidence="9" id="KW-1185">Reference proteome</keyword>
<dbReference type="Proteomes" id="UP001176940">
    <property type="component" value="Unassembled WGS sequence"/>
</dbReference>
<dbReference type="PANTHER" id="PTHR15180:SF1">
    <property type="entry name" value="GENERAL TRANSCRIPTION FACTOR 3C POLYPEPTIDE 1"/>
    <property type="match status" value="1"/>
</dbReference>
<keyword evidence="5" id="KW-0539">Nucleus</keyword>
<evidence type="ECO:0000256" key="3">
    <source>
        <dbReference type="ARBA" id="ARBA00023125"/>
    </source>
</evidence>
<dbReference type="InterPro" id="IPR007309">
    <property type="entry name" value="TFIIIC_Bblock-bd"/>
</dbReference>
<evidence type="ECO:0000259" key="6">
    <source>
        <dbReference type="Pfam" id="PF04182"/>
    </source>
</evidence>
<evidence type="ECO:0000313" key="8">
    <source>
        <dbReference type="EMBL" id="CAJ0954413.1"/>
    </source>
</evidence>
<keyword evidence="2" id="KW-0597">Phosphoprotein</keyword>
<gene>
    <name evidence="8" type="ORF">RIMI_LOCUS14727817</name>
</gene>
<protein>
    <submittedName>
        <fullName evidence="8">Uncharacterized protein</fullName>
    </submittedName>
</protein>